<feature type="region of interest" description="Disordered" evidence="1">
    <location>
        <begin position="1"/>
        <end position="76"/>
    </location>
</feature>
<feature type="compositionally biased region" description="Polar residues" evidence="1">
    <location>
        <begin position="31"/>
        <end position="70"/>
    </location>
</feature>
<reference evidence="2 3" key="1">
    <citation type="submission" date="2016-08" db="EMBL/GenBank/DDBJ databases">
        <title>Complete genome sequence of Streptomyces agglomeratus strain 6-3-2, a novel anti-MRSA actinomycete isolated from Wuli of Tebit, China.</title>
        <authorList>
            <person name="Chen X."/>
        </authorList>
    </citation>
    <scope>NUCLEOTIDE SEQUENCE [LARGE SCALE GENOMIC DNA]</scope>
    <source>
        <strain evidence="2 3">6-3-2</strain>
    </source>
</reference>
<dbReference type="EMBL" id="MEHJ01000001">
    <property type="protein sequence ID" value="OEJ24283.1"/>
    <property type="molecule type" value="Genomic_DNA"/>
</dbReference>
<accession>A0A1E5P414</accession>
<keyword evidence="3" id="KW-1185">Reference proteome</keyword>
<proteinExistence type="predicted"/>
<organism evidence="2 3">
    <name type="scientific">Streptomyces agglomeratus</name>
    <dbReference type="NCBI Taxonomy" id="285458"/>
    <lineage>
        <taxon>Bacteria</taxon>
        <taxon>Bacillati</taxon>
        <taxon>Actinomycetota</taxon>
        <taxon>Actinomycetes</taxon>
        <taxon>Kitasatosporales</taxon>
        <taxon>Streptomycetaceae</taxon>
        <taxon>Streptomyces</taxon>
    </lineage>
</organism>
<protein>
    <submittedName>
        <fullName evidence="2">Uncharacterized protein</fullName>
    </submittedName>
</protein>
<comment type="caution">
    <text evidence="2">The sequence shown here is derived from an EMBL/GenBank/DDBJ whole genome shotgun (WGS) entry which is preliminary data.</text>
</comment>
<dbReference type="OrthoDB" id="4321190at2"/>
<evidence type="ECO:0000313" key="2">
    <source>
        <dbReference type="EMBL" id="OEJ24283.1"/>
    </source>
</evidence>
<gene>
    <name evidence="2" type="ORF">AS594_07070</name>
</gene>
<dbReference type="Proteomes" id="UP000095759">
    <property type="component" value="Unassembled WGS sequence"/>
</dbReference>
<name>A0A1E5P414_9ACTN</name>
<evidence type="ECO:0000313" key="3">
    <source>
        <dbReference type="Proteomes" id="UP000095759"/>
    </source>
</evidence>
<evidence type="ECO:0000256" key="1">
    <source>
        <dbReference type="SAM" id="MobiDB-lite"/>
    </source>
</evidence>
<sequence>MIQMSDGFAGDPFHEGGSQPMEHLKGGMEQPHTQQPMQGSNDTNSNQHDSPAAGWNTTSLGSKPSPTGSNDARKAH</sequence>
<dbReference type="AlphaFoldDB" id="A0A1E5P414"/>